<comment type="function">
    <text evidence="4">Catalyzes two steps in the biosynthesis of coenzyme A. In the first step cysteine is conjugated to 4'-phosphopantothenate to form 4-phosphopantothenoylcysteine, in the latter compound is decarboxylated to form 4'-phosphopantotheine.</text>
</comment>
<dbReference type="InterPro" id="IPR003382">
    <property type="entry name" value="Flavoprotein"/>
</dbReference>
<evidence type="ECO:0000256" key="3">
    <source>
        <dbReference type="HAMAP-Rule" id="MF_02225"/>
    </source>
</evidence>
<comment type="similarity">
    <text evidence="3 4">In the C-terminal section; belongs to the PPC synthetase family.</text>
</comment>
<feature type="binding site" evidence="3">
    <location>
        <position position="334"/>
    </location>
    <ligand>
        <name>CTP</name>
        <dbReference type="ChEBI" id="CHEBI:37563"/>
    </ligand>
</feature>
<feature type="binding site" evidence="3">
    <location>
        <position position="381"/>
    </location>
    <ligand>
        <name>CTP</name>
        <dbReference type="ChEBI" id="CHEBI:37563"/>
    </ligand>
</feature>
<dbReference type="GO" id="GO:0015937">
    <property type="term" value="P:coenzyme A biosynthetic process"/>
    <property type="evidence" value="ECO:0007669"/>
    <property type="project" value="UniProtKB-UniRule"/>
</dbReference>
<feature type="binding site" evidence="3">
    <location>
        <begin position="362"/>
        <end position="365"/>
    </location>
    <ligand>
        <name>CTP</name>
        <dbReference type="ChEBI" id="CHEBI:37563"/>
    </ligand>
</feature>
<comment type="catalytic activity">
    <reaction evidence="3 4">
        <text>(R)-4'-phosphopantothenate + L-cysteine + CTP = N-[(R)-4-phosphopantothenoyl]-L-cysteine + CMP + diphosphate + H(+)</text>
        <dbReference type="Rhea" id="RHEA:19397"/>
        <dbReference type="ChEBI" id="CHEBI:10986"/>
        <dbReference type="ChEBI" id="CHEBI:15378"/>
        <dbReference type="ChEBI" id="CHEBI:33019"/>
        <dbReference type="ChEBI" id="CHEBI:35235"/>
        <dbReference type="ChEBI" id="CHEBI:37563"/>
        <dbReference type="ChEBI" id="CHEBI:59458"/>
        <dbReference type="ChEBI" id="CHEBI:60377"/>
        <dbReference type="EC" id="6.3.2.5"/>
    </reaction>
</comment>
<dbReference type="InterPro" id="IPR007085">
    <property type="entry name" value="DNA/pantothenate-metab_flavo_C"/>
</dbReference>
<keyword evidence="3" id="KW-0479">Metal-binding</keyword>
<dbReference type="UniPathway" id="UPA00241">
    <property type="reaction ID" value="UER00353"/>
</dbReference>
<evidence type="ECO:0000259" key="7">
    <source>
        <dbReference type="Pfam" id="PF22513"/>
    </source>
</evidence>
<evidence type="ECO:0000259" key="5">
    <source>
        <dbReference type="Pfam" id="PF02441"/>
    </source>
</evidence>
<feature type="domain" description="Antitoxin FitA-like ribbon-helix-helix" evidence="7">
    <location>
        <begin position="2"/>
        <end position="37"/>
    </location>
</feature>
<dbReference type="Gene3D" id="1.10.1220.10">
    <property type="entry name" value="Met repressor-like"/>
    <property type="match status" value="1"/>
</dbReference>
<dbReference type="SUPFAM" id="SSF47598">
    <property type="entry name" value="Ribbon-helix-helix"/>
    <property type="match status" value="1"/>
</dbReference>
<dbReference type="HAMAP" id="MF_02225">
    <property type="entry name" value="CoaBC"/>
    <property type="match status" value="1"/>
</dbReference>
<evidence type="ECO:0000256" key="2">
    <source>
        <dbReference type="ARBA" id="ARBA00023239"/>
    </source>
</evidence>
<proteinExistence type="inferred from homology"/>
<reference evidence="8" key="2">
    <citation type="submission" date="2014-05" db="EMBL/GenBank/DDBJ databases">
        <title>Genome sequencing of Bartonella spp. isolated from human blood.</title>
        <authorList>
            <person name="Raoult D."/>
        </authorList>
    </citation>
    <scope>NUCLEOTIDE SEQUENCE</scope>
    <source>
        <strain evidence="8">MVT06</strain>
    </source>
</reference>
<keyword evidence="3 4" id="KW-0436">Ligase</keyword>
<dbReference type="GO" id="GO:0004632">
    <property type="term" value="F:phosphopantothenate--cysteine ligase activity"/>
    <property type="evidence" value="ECO:0007669"/>
    <property type="project" value="UniProtKB-UniRule"/>
</dbReference>
<dbReference type="GO" id="GO:0006355">
    <property type="term" value="P:regulation of DNA-templated transcription"/>
    <property type="evidence" value="ECO:0007669"/>
    <property type="project" value="InterPro"/>
</dbReference>
<keyword evidence="3" id="KW-0460">Magnesium</keyword>
<feature type="region of interest" description="Phosphopantothenoylcysteine decarboxylase" evidence="3">
    <location>
        <begin position="1"/>
        <end position="246"/>
    </location>
</feature>
<feature type="domain" description="Flavoprotein" evidence="5">
    <location>
        <begin position="60"/>
        <end position="231"/>
    </location>
</feature>
<comment type="catalytic activity">
    <reaction evidence="3 4">
        <text>N-[(R)-4-phosphopantothenoyl]-L-cysteine + H(+) = (R)-4'-phosphopantetheine + CO2</text>
        <dbReference type="Rhea" id="RHEA:16793"/>
        <dbReference type="ChEBI" id="CHEBI:15378"/>
        <dbReference type="ChEBI" id="CHEBI:16526"/>
        <dbReference type="ChEBI" id="CHEBI:59458"/>
        <dbReference type="ChEBI" id="CHEBI:61723"/>
        <dbReference type="EC" id="4.1.1.36"/>
    </reaction>
</comment>
<dbReference type="GO" id="GO:0004633">
    <property type="term" value="F:phosphopantothenoylcysteine decarboxylase activity"/>
    <property type="evidence" value="ECO:0007669"/>
    <property type="project" value="UniProtKB-UniRule"/>
</dbReference>
<comment type="function">
    <text evidence="3">Catalyzes two sequential steps in the biosynthesis of coenzyme A. In the first step cysteine is conjugated to 4'-phosphopantothenate to form 4-phosphopantothenoylcysteine. In the second step the latter compound is decarboxylated to form 4'-phosphopantotheine.</text>
</comment>
<keyword evidence="3 4" id="KW-0288">FMN</keyword>
<comment type="cofactor">
    <cofactor evidence="3">
        <name>FMN</name>
        <dbReference type="ChEBI" id="CHEBI:58210"/>
    </cofactor>
    <text evidence="3">Binds 1 FMN per subunit.</text>
</comment>
<comment type="caution">
    <text evidence="3">Lacks conserved residue(s) required for the propagation of feature annotation.</text>
</comment>
<sequence length="464" mass="49905">MASITIRNLSPEAKAMLRTRAAQNGVSMEEEARRLLSNPTALSTPPLQASTAEMQSLQSKSVLFIIGGGIAAYKALDLIRRLQERGAHLNIIMTKAAQKFVTLLAAEALNGGDVYSDLFSREKDHDISHIRLARNADLIILAPATADRIAKMAVGIADDLAGCVLLAARCPLLIAPAMNPAMWAHPTTIRNVAQLHADGVHIVGPENGKMAERDEIGYGRMSDPLTIVASVETLLREQEKPLSGRHFIVTSGPTYEPIDPIRYLANRSSGKQGHAVATALANLGAKVTLICGPVDLPDPQNVKTIHVETACQMLEAVQAALPADGAIFVAAVCDWRSQTQSLQKIKKENNKIPPSLHMVENPDILATIGHASNRPPLVVGFAAETCDIIVNAQKKCVQKGADFILANDVSLHTDGTSVMGGDTNRICLVSRKTVEQWPCMSKQQVAEKLAKIIVSFFHSLSPTD</sequence>
<evidence type="ECO:0000259" key="6">
    <source>
        <dbReference type="Pfam" id="PF04127"/>
    </source>
</evidence>
<dbReference type="PANTHER" id="PTHR14359">
    <property type="entry name" value="HOMO-OLIGOMERIC FLAVIN CONTAINING CYS DECARBOXYLASE FAMILY"/>
    <property type="match status" value="1"/>
</dbReference>
<evidence type="ECO:0000256" key="4">
    <source>
        <dbReference type="RuleBase" id="RU364078"/>
    </source>
</evidence>
<dbReference type="InterPro" id="IPR010985">
    <property type="entry name" value="Ribbon_hlx_hlx"/>
</dbReference>
<dbReference type="InterPro" id="IPR053853">
    <property type="entry name" value="FitA-like_RHH"/>
</dbReference>
<dbReference type="InterPro" id="IPR035929">
    <property type="entry name" value="CoaB-like_sf"/>
</dbReference>
<organism evidence="8">
    <name type="scientific">Bartonella schoenbuchensis</name>
    <dbReference type="NCBI Taxonomy" id="165694"/>
    <lineage>
        <taxon>Bacteria</taxon>
        <taxon>Pseudomonadati</taxon>
        <taxon>Pseudomonadota</taxon>
        <taxon>Alphaproteobacteria</taxon>
        <taxon>Hyphomicrobiales</taxon>
        <taxon>Bartonellaceae</taxon>
        <taxon>Bartonella</taxon>
    </lineage>
</organism>
<dbReference type="InterPro" id="IPR036551">
    <property type="entry name" value="Flavin_trans-like"/>
</dbReference>
<comment type="similarity">
    <text evidence="3 4">In the N-terminal section; belongs to the HFCD (homo-oligomeric flavin containing Cys decarboxylase) superfamily.</text>
</comment>
<gene>
    <name evidence="8" type="primary">dfp</name>
    <name evidence="3" type="synonym">coaBC</name>
    <name evidence="8" type="ORF">BN1046_00130</name>
</gene>
<feature type="binding site" evidence="3">
    <location>
        <position position="399"/>
    </location>
    <ligand>
        <name>CTP</name>
        <dbReference type="ChEBI" id="CHEBI:37563"/>
    </ligand>
</feature>
<feature type="region of interest" description="Phosphopantothenate--cysteine ligase" evidence="3">
    <location>
        <begin position="247"/>
        <end position="464"/>
    </location>
</feature>
<dbReference type="SUPFAM" id="SSF102645">
    <property type="entry name" value="CoaB-like"/>
    <property type="match status" value="1"/>
</dbReference>
<feature type="binding site" evidence="3">
    <location>
        <position position="344"/>
    </location>
    <ligand>
        <name>CTP</name>
        <dbReference type="ChEBI" id="CHEBI:37563"/>
    </ligand>
</feature>
<comment type="cofactor">
    <cofactor evidence="3">
        <name>Mg(2+)</name>
        <dbReference type="ChEBI" id="CHEBI:18420"/>
    </cofactor>
</comment>
<name>A0A024LPC3_9HYPH</name>
<protein>
    <recommendedName>
        <fullName evidence="3">Coenzyme A biosynthesis bifunctional protein CoaBC</fullName>
    </recommendedName>
    <alternativeName>
        <fullName evidence="3">DNA/pantothenate metabolism flavoprotein</fullName>
    </alternativeName>
    <alternativeName>
        <fullName evidence="3">Phosphopantothenoylcysteine synthetase/decarboxylase</fullName>
        <shortName evidence="3">PPCS-PPCDC</shortName>
    </alternativeName>
    <domain>
        <recommendedName>
            <fullName evidence="3">Phosphopantothenoylcysteine decarboxylase</fullName>
            <shortName evidence="3">PPC decarboxylase</shortName>
            <shortName evidence="3">PPC-DC</shortName>
            <ecNumber evidence="3">4.1.1.36</ecNumber>
        </recommendedName>
        <alternativeName>
            <fullName evidence="3">CoaC</fullName>
        </alternativeName>
    </domain>
    <domain>
        <recommendedName>
            <fullName evidence="3">Phosphopantothenate--cysteine ligase</fullName>
            <ecNumber evidence="3">6.3.2.5</ecNumber>
        </recommendedName>
        <alternativeName>
            <fullName evidence="3">CoaB</fullName>
        </alternativeName>
        <alternativeName>
            <fullName evidence="3">Phosphopantothenoylcysteine synthetase</fullName>
            <shortName evidence="3">PPC synthetase</shortName>
            <shortName evidence="3">PPC-S</shortName>
        </alternativeName>
    </domain>
</protein>
<feature type="domain" description="DNA/pantothenate metabolism flavoprotein C-terminal" evidence="6">
    <location>
        <begin position="242"/>
        <end position="455"/>
    </location>
</feature>
<dbReference type="Gene3D" id="3.40.50.10300">
    <property type="entry name" value="CoaB-like"/>
    <property type="match status" value="1"/>
</dbReference>
<dbReference type="GO" id="GO:0010181">
    <property type="term" value="F:FMN binding"/>
    <property type="evidence" value="ECO:0007669"/>
    <property type="project" value="UniProtKB-UniRule"/>
</dbReference>
<evidence type="ECO:0000256" key="1">
    <source>
        <dbReference type="ARBA" id="ARBA00022793"/>
    </source>
</evidence>
<keyword evidence="3" id="KW-0511">Multifunctional enzyme</keyword>
<accession>A0A024LPC3</accession>
<keyword evidence="1 3" id="KW-0210">Decarboxylase</keyword>
<dbReference type="PANTHER" id="PTHR14359:SF6">
    <property type="entry name" value="PHOSPHOPANTOTHENOYLCYSTEINE DECARBOXYLASE"/>
    <property type="match status" value="1"/>
</dbReference>
<dbReference type="GO" id="GO:0015941">
    <property type="term" value="P:pantothenate catabolic process"/>
    <property type="evidence" value="ECO:0007669"/>
    <property type="project" value="InterPro"/>
</dbReference>
<comment type="pathway">
    <text evidence="3 4">Cofactor biosynthesis; coenzyme A biosynthesis; CoA from (R)-pantothenate: step 3/5.</text>
</comment>
<dbReference type="GO" id="GO:0046872">
    <property type="term" value="F:metal ion binding"/>
    <property type="evidence" value="ECO:0007669"/>
    <property type="project" value="UniProtKB-KW"/>
</dbReference>
<dbReference type="SUPFAM" id="SSF52507">
    <property type="entry name" value="Homo-oligomeric flavin-containing Cys decarboxylases, HFCD"/>
    <property type="match status" value="1"/>
</dbReference>
<dbReference type="Pfam" id="PF04127">
    <property type="entry name" value="DFP"/>
    <property type="match status" value="1"/>
</dbReference>
<dbReference type="AlphaFoldDB" id="A0A024LPC3"/>
<dbReference type="Pfam" id="PF02441">
    <property type="entry name" value="Flavoprotein"/>
    <property type="match status" value="1"/>
</dbReference>
<dbReference type="EC" id="6.3.2.5" evidence="3"/>
<reference evidence="8" key="1">
    <citation type="submission" date="2013-11" db="EMBL/GenBank/DDBJ databases">
        <authorList>
            <person name="GENOMES U."/>
        </authorList>
    </citation>
    <scope>NUCLEOTIDE SEQUENCE</scope>
    <source>
        <strain evidence="8">MVT06</strain>
    </source>
</reference>
<dbReference type="EC" id="4.1.1.36" evidence="3"/>
<comment type="pathway">
    <text evidence="3 4">Cofactor biosynthesis; coenzyme A biosynthesis; CoA from (R)-pantothenate: step 2/5.</text>
</comment>
<dbReference type="InterPro" id="IPR013321">
    <property type="entry name" value="Arc_rbn_hlx_hlx"/>
</dbReference>
<dbReference type="NCBIfam" id="TIGR00521">
    <property type="entry name" value="coaBC_dfp"/>
    <property type="match status" value="1"/>
</dbReference>
<keyword evidence="2 3" id="KW-0456">Lyase</keyword>
<dbReference type="EMBL" id="HG977193">
    <property type="protein sequence ID" value="CDP79240.1"/>
    <property type="molecule type" value="Genomic_DNA"/>
</dbReference>
<dbReference type="Gene3D" id="3.40.50.1950">
    <property type="entry name" value="Flavin prenyltransferase-like"/>
    <property type="match status" value="1"/>
</dbReference>
<feature type="binding site" evidence="3">
    <location>
        <position position="395"/>
    </location>
    <ligand>
        <name>CTP</name>
        <dbReference type="ChEBI" id="CHEBI:37563"/>
    </ligand>
</feature>
<dbReference type="InterPro" id="IPR005252">
    <property type="entry name" value="CoaBC"/>
</dbReference>
<dbReference type="GO" id="GO:0071513">
    <property type="term" value="C:phosphopantothenoylcysteine decarboxylase complex"/>
    <property type="evidence" value="ECO:0007669"/>
    <property type="project" value="TreeGrafter"/>
</dbReference>
<keyword evidence="3 4" id="KW-0285">Flavoprotein</keyword>
<dbReference type="Pfam" id="PF22513">
    <property type="entry name" value="FitA-like_RHH"/>
    <property type="match status" value="1"/>
</dbReference>
<evidence type="ECO:0000313" key="8">
    <source>
        <dbReference type="EMBL" id="CDP79240.1"/>
    </source>
</evidence>